<proteinExistence type="predicted"/>
<feature type="transmembrane region" description="Helical" evidence="1">
    <location>
        <begin position="101"/>
        <end position="122"/>
    </location>
</feature>
<accession>A0A1H1B4I5</accession>
<dbReference type="EMBL" id="FNKD01000002">
    <property type="protein sequence ID" value="SDQ46849.1"/>
    <property type="molecule type" value="Genomic_DNA"/>
</dbReference>
<dbReference type="STRING" id="553311.SAMN05216231_1598"/>
<feature type="transmembrane region" description="Helical" evidence="1">
    <location>
        <begin position="69"/>
        <end position="89"/>
    </location>
</feature>
<protein>
    <submittedName>
        <fullName evidence="2">Putative membrane protein, TIGR04086 family</fullName>
    </submittedName>
</protein>
<evidence type="ECO:0000256" key="1">
    <source>
        <dbReference type="SAM" id="Phobius"/>
    </source>
</evidence>
<evidence type="ECO:0000313" key="2">
    <source>
        <dbReference type="EMBL" id="SDQ46849.1"/>
    </source>
</evidence>
<keyword evidence="1" id="KW-0472">Membrane</keyword>
<feature type="transmembrane region" description="Helical" evidence="1">
    <location>
        <begin position="43"/>
        <end position="62"/>
    </location>
</feature>
<keyword evidence="1" id="KW-1133">Transmembrane helix</keyword>
<feature type="transmembrane region" description="Helical" evidence="1">
    <location>
        <begin position="12"/>
        <end position="31"/>
    </location>
</feature>
<evidence type="ECO:0000313" key="3">
    <source>
        <dbReference type="Proteomes" id="UP000199444"/>
    </source>
</evidence>
<dbReference type="InterPro" id="IPR023804">
    <property type="entry name" value="DUF3792_TM"/>
</dbReference>
<organism evidence="2 3">
    <name type="scientific">Virgibacillus salinus</name>
    <dbReference type="NCBI Taxonomy" id="553311"/>
    <lineage>
        <taxon>Bacteria</taxon>
        <taxon>Bacillati</taxon>
        <taxon>Bacillota</taxon>
        <taxon>Bacilli</taxon>
        <taxon>Bacillales</taxon>
        <taxon>Bacillaceae</taxon>
        <taxon>Virgibacillus</taxon>
    </lineage>
</organism>
<gene>
    <name evidence="2" type="ORF">SAMN05216231_1598</name>
</gene>
<sequence length="127" mass="13982">MQKQQFTALMYGWIIILGLILLTSIILAFLLRFTTMEETTLSWLTLAIGLICLFIGGLVAGVKSKQKGWIIGSMTGIGFTFFTFLVQYLGYQQAFSIEQSLHHIGFILAAIIGGVIGVNFVATENNN</sequence>
<name>A0A1H1B4I5_9BACI</name>
<dbReference type="RefSeq" id="WP_092492452.1">
    <property type="nucleotide sequence ID" value="NZ_FNKD01000002.1"/>
</dbReference>
<keyword evidence="1" id="KW-0812">Transmembrane</keyword>
<dbReference type="NCBIfam" id="TIGR04086">
    <property type="entry name" value="TIGR04086_membr"/>
    <property type="match status" value="1"/>
</dbReference>
<dbReference type="Pfam" id="PF12670">
    <property type="entry name" value="DUF3792"/>
    <property type="match status" value="1"/>
</dbReference>
<dbReference type="Proteomes" id="UP000199444">
    <property type="component" value="Unassembled WGS sequence"/>
</dbReference>
<dbReference type="AlphaFoldDB" id="A0A1H1B4I5"/>
<reference evidence="2 3" key="1">
    <citation type="submission" date="2016-10" db="EMBL/GenBank/DDBJ databases">
        <authorList>
            <person name="de Groot N.N."/>
        </authorList>
    </citation>
    <scope>NUCLEOTIDE SEQUENCE [LARGE SCALE GENOMIC DNA]</scope>
    <source>
        <strain evidence="2 3">CGMCC 1.10449</strain>
    </source>
</reference>
<keyword evidence="3" id="KW-1185">Reference proteome</keyword>